<name>A0A098VTV8_9MICR</name>
<dbReference type="VEuPathDB" id="MicrosporidiaDB:DI09_15p300"/>
<evidence type="ECO:0000313" key="2">
    <source>
        <dbReference type="EMBL" id="KGG52563.1"/>
    </source>
</evidence>
<dbReference type="EMBL" id="JMKJ01000066">
    <property type="protein sequence ID" value="KGG52563.1"/>
    <property type="molecule type" value="Genomic_DNA"/>
</dbReference>
<gene>
    <name evidence="2" type="ORF">DI09_15p300</name>
</gene>
<dbReference type="AlphaFoldDB" id="A0A098VTV8"/>
<dbReference type="Proteomes" id="UP000029725">
    <property type="component" value="Unassembled WGS sequence"/>
</dbReference>
<sequence>MKSARQLGQGSSQIENEENELLFGILPNSTTDNEETNTDLGAVKKKRKQTTVPATRAKLNEERWYATWKSAKLTAEGKPVPLSVILNEEKENNIERSQVEPEEFNLTFDQDNITDNFNANNDNTIPIAIPEWLEEREKTIRSILEDASSSNKAHQVEKTFEFQDDNLSDSEFDSVNF</sequence>
<comment type="caution">
    <text evidence="2">The sequence shown here is derived from an EMBL/GenBank/DDBJ whole genome shotgun (WGS) entry which is preliminary data.</text>
</comment>
<protein>
    <submittedName>
        <fullName evidence="2">Uncharacterized protein</fullName>
    </submittedName>
</protein>
<dbReference type="GeneID" id="25258558"/>
<accession>A0A098VTV8</accession>
<keyword evidence="3" id="KW-1185">Reference proteome</keyword>
<proteinExistence type="predicted"/>
<dbReference type="HOGENOM" id="CLU_1518236_0_0_1"/>
<reference evidence="2 3" key="1">
    <citation type="submission" date="2014-04" db="EMBL/GenBank/DDBJ databases">
        <title>A new species of microsporidia sheds light on the evolution of extreme parasitism.</title>
        <authorList>
            <person name="Haag K.L."/>
            <person name="James T.Y."/>
            <person name="Larsson R."/>
            <person name="Schaer T.M."/>
            <person name="Refardt D."/>
            <person name="Pombert J.-F."/>
            <person name="Ebert D."/>
        </authorList>
    </citation>
    <scope>NUCLEOTIDE SEQUENCE [LARGE SCALE GENOMIC DNA]</scope>
    <source>
        <strain evidence="2 3">UGP3</strain>
        <tissue evidence="2">Spores</tissue>
    </source>
</reference>
<evidence type="ECO:0000256" key="1">
    <source>
        <dbReference type="SAM" id="MobiDB-lite"/>
    </source>
</evidence>
<dbReference type="RefSeq" id="XP_013238990.1">
    <property type="nucleotide sequence ID" value="XM_013383536.1"/>
</dbReference>
<feature type="region of interest" description="Disordered" evidence="1">
    <location>
        <begin position="1"/>
        <end position="55"/>
    </location>
</feature>
<evidence type="ECO:0000313" key="3">
    <source>
        <dbReference type="Proteomes" id="UP000029725"/>
    </source>
</evidence>
<feature type="compositionally biased region" description="Polar residues" evidence="1">
    <location>
        <begin position="1"/>
        <end position="14"/>
    </location>
</feature>
<organism evidence="2 3">
    <name type="scientific">Mitosporidium daphniae</name>
    <dbReference type="NCBI Taxonomy" id="1485682"/>
    <lineage>
        <taxon>Eukaryota</taxon>
        <taxon>Fungi</taxon>
        <taxon>Fungi incertae sedis</taxon>
        <taxon>Microsporidia</taxon>
        <taxon>Mitosporidium</taxon>
    </lineage>
</organism>